<dbReference type="Pfam" id="PF03816">
    <property type="entry name" value="LytR_cpsA_psr"/>
    <property type="match status" value="1"/>
</dbReference>
<evidence type="ECO:0000256" key="2">
    <source>
        <dbReference type="SAM" id="SignalP"/>
    </source>
</evidence>
<keyword evidence="2" id="KW-0732">Signal</keyword>
<accession>A0ABP7IRD4</accession>
<feature type="domain" description="Cell envelope-related transcriptional attenuator" evidence="3">
    <location>
        <begin position="77"/>
        <end position="218"/>
    </location>
</feature>
<evidence type="ECO:0000256" key="1">
    <source>
        <dbReference type="ARBA" id="ARBA00006068"/>
    </source>
</evidence>
<evidence type="ECO:0000313" key="4">
    <source>
        <dbReference type="EMBL" id="GAA3825037.1"/>
    </source>
</evidence>
<reference evidence="5" key="1">
    <citation type="journal article" date="2019" name="Int. J. Syst. Evol. Microbiol.">
        <title>The Global Catalogue of Microorganisms (GCM) 10K type strain sequencing project: providing services to taxonomists for standard genome sequencing and annotation.</title>
        <authorList>
            <consortium name="The Broad Institute Genomics Platform"/>
            <consortium name="The Broad Institute Genome Sequencing Center for Infectious Disease"/>
            <person name="Wu L."/>
            <person name="Ma J."/>
        </authorList>
    </citation>
    <scope>NUCLEOTIDE SEQUENCE [LARGE SCALE GENOMIC DNA]</scope>
    <source>
        <strain evidence="5">JCM 16953</strain>
    </source>
</reference>
<comment type="similarity">
    <text evidence="1">Belongs to the LytR/CpsA/Psr (LCP) family.</text>
</comment>
<keyword evidence="5" id="KW-1185">Reference proteome</keyword>
<dbReference type="Gene3D" id="3.40.630.190">
    <property type="entry name" value="LCP protein"/>
    <property type="match status" value="1"/>
</dbReference>
<evidence type="ECO:0000259" key="3">
    <source>
        <dbReference type="Pfam" id="PF03816"/>
    </source>
</evidence>
<protein>
    <recommendedName>
        <fullName evidence="3">Cell envelope-related transcriptional attenuator domain-containing protein</fullName>
    </recommendedName>
</protein>
<dbReference type="EMBL" id="BAABAH010000010">
    <property type="protein sequence ID" value="GAA3825037.1"/>
    <property type="molecule type" value="Genomic_DNA"/>
</dbReference>
<dbReference type="PANTHER" id="PTHR33392">
    <property type="entry name" value="POLYISOPRENYL-TEICHOIC ACID--PEPTIDOGLYCAN TEICHOIC ACID TRANSFERASE TAGU"/>
    <property type="match status" value="1"/>
</dbReference>
<organism evidence="4 5">
    <name type="scientific">Nocardioides panacisoli</name>
    <dbReference type="NCBI Taxonomy" id="627624"/>
    <lineage>
        <taxon>Bacteria</taxon>
        <taxon>Bacillati</taxon>
        <taxon>Actinomycetota</taxon>
        <taxon>Actinomycetes</taxon>
        <taxon>Propionibacteriales</taxon>
        <taxon>Nocardioidaceae</taxon>
        <taxon>Nocardioides</taxon>
    </lineage>
</organism>
<sequence>MTVLRRILRTVPLAIALAGVALVVPDSAVHPTDVALMKVQVAEGTDLGKLAHGKDIVTVLAVGSDARPGEDMLHTRGDALHLIFLDLKTHAAADIGIPRDSYVSIPGVGSDRINASLYYGGPDLLGQTVGNLVGVQPDYVFVTRFLYFQHMVNAIGGITVHNPISFTDSAIGSFDAGTLHLNGLNALKFSRIRHPLAGGDFDRSANQDRVIRGIQEQVRAHQGDPGFIARGVLSVMQNLATDLSPSELFRFAHVLADIDPAKVTNCVVHGGFADINGASVVTPDVAAAQRYGDEARDDATLESC</sequence>
<evidence type="ECO:0000313" key="5">
    <source>
        <dbReference type="Proteomes" id="UP001501821"/>
    </source>
</evidence>
<dbReference type="InterPro" id="IPR050922">
    <property type="entry name" value="LytR/CpsA/Psr_CW_biosynth"/>
</dbReference>
<dbReference type="RefSeq" id="WP_344776465.1">
    <property type="nucleotide sequence ID" value="NZ_BAABAH010000010.1"/>
</dbReference>
<proteinExistence type="inferred from homology"/>
<feature type="chain" id="PRO_5046457386" description="Cell envelope-related transcriptional attenuator domain-containing protein" evidence="2">
    <location>
        <begin position="24"/>
        <end position="304"/>
    </location>
</feature>
<dbReference type="Proteomes" id="UP001501821">
    <property type="component" value="Unassembled WGS sequence"/>
</dbReference>
<dbReference type="NCBIfam" id="TIGR00350">
    <property type="entry name" value="lytR_cpsA_psr"/>
    <property type="match status" value="1"/>
</dbReference>
<name>A0ABP7IRD4_9ACTN</name>
<feature type="signal peptide" evidence="2">
    <location>
        <begin position="1"/>
        <end position="23"/>
    </location>
</feature>
<gene>
    <name evidence="4" type="ORF">GCM10022242_28010</name>
</gene>
<comment type="caution">
    <text evidence="4">The sequence shown here is derived from an EMBL/GenBank/DDBJ whole genome shotgun (WGS) entry which is preliminary data.</text>
</comment>
<dbReference type="PANTHER" id="PTHR33392:SF6">
    <property type="entry name" value="POLYISOPRENYL-TEICHOIC ACID--PEPTIDOGLYCAN TEICHOIC ACID TRANSFERASE TAGU"/>
    <property type="match status" value="1"/>
</dbReference>
<dbReference type="InterPro" id="IPR004474">
    <property type="entry name" value="LytR_CpsA_psr"/>
</dbReference>